<dbReference type="AlphaFoldDB" id="G3XNQ8"/>
<comment type="caution">
    <text evidence="1">The sequence shown here is derived from an EMBL/GenBank/DDBJ whole genome shotgun (WGS) entry which is preliminary data.</text>
</comment>
<accession>G3XNQ8</accession>
<dbReference type="VEuPathDB" id="FungiDB:ASPNIDRAFT2_41901"/>
<evidence type="ECO:0000313" key="1">
    <source>
        <dbReference type="EMBL" id="EHA27959.1"/>
    </source>
</evidence>
<protein>
    <submittedName>
        <fullName evidence="1">Uncharacterized protein</fullName>
    </submittedName>
</protein>
<gene>
    <name evidence="1" type="ORF">ASPNIDRAFT_41901</name>
</gene>
<evidence type="ECO:0000313" key="2">
    <source>
        <dbReference type="Proteomes" id="UP000009038"/>
    </source>
</evidence>
<proteinExistence type="predicted"/>
<dbReference type="HOGENOM" id="CLU_1786452_0_0_1"/>
<dbReference type="EMBL" id="ACJE01000002">
    <property type="protein sequence ID" value="EHA27959.1"/>
    <property type="molecule type" value="Genomic_DNA"/>
</dbReference>
<name>G3XNQ8_ASPNA</name>
<organism evidence="1 2">
    <name type="scientific">Aspergillus niger (strain ATCC 1015 / CBS 113.46 / FGSC A1144 / LSHB Ac4 / NCTC 3858a / NRRL 328 / USDA 3528.7)</name>
    <dbReference type="NCBI Taxonomy" id="380704"/>
    <lineage>
        <taxon>Eukaryota</taxon>
        <taxon>Fungi</taxon>
        <taxon>Dikarya</taxon>
        <taxon>Ascomycota</taxon>
        <taxon>Pezizomycotina</taxon>
        <taxon>Eurotiomycetes</taxon>
        <taxon>Eurotiomycetidae</taxon>
        <taxon>Eurotiales</taxon>
        <taxon>Aspergillaceae</taxon>
        <taxon>Aspergillus</taxon>
        <taxon>Aspergillus subgen. Circumdati</taxon>
    </lineage>
</organism>
<reference evidence="1 2" key="1">
    <citation type="journal article" date="2011" name="Genome Res.">
        <title>Comparative genomics of citric-acid-producing Aspergillus niger ATCC 1015 versus enzyme-producing CBS 513.88.</title>
        <authorList>
            <person name="Andersen M.R."/>
            <person name="Salazar M.P."/>
            <person name="Schaap P.J."/>
            <person name="van de Vondervoort P.J."/>
            <person name="Culley D."/>
            <person name="Thykaer J."/>
            <person name="Frisvad J.C."/>
            <person name="Nielsen K.F."/>
            <person name="Albang R."/>
            <person name="Albermann K."/>
            <person name="Berka R.M."/>
            <person name="Braus G.H."/>
            <person name="Braus-Stromeyer S.A."/>
            <person name="Corrochano L.M."/>
            <person name="Dai Z."/>
            <person name="van Dijck P.W."/>
            <person name="Hofmann G."/>
            <person name="Lasure L.L."/>
            <person name="Magnuson J.K."/>
            <person name="Menke H."/>
            <person name="Meijer M."/>
            <person name="Meijer S.L."/>
            <person name="Nielsen J.B."/>
            <person name="Nielsen M.L."/>
            <person name="van Ooyen A.J."/>
            <person name="Pel H.J."/>
            <person name="Poulsen L."/>
            <person name="Samson R.A."/>
            <person name="Stam H."/>
            <person name="Tsang A."/>
            <person name="van den Brink J.M."/>
            <person name="Atkins A."/>
            <person name="Aerts A."/>
            <person name="Shapiro H."/>
            <person name="Pangilinan J."/>
            <person name="Salamov A."/>
            <person name="Lou Y."/>
            <person name="Lindquist E."/>
            <person name="Lucas S."/>
            <person name="Grimwood J."/>
            <person name="Grigoriev I.V."/>
            <person name="Kubicek C.P."/>
            <person name="Martinez D."/>
            <person name="van Peij N.N."/>
            <person name="Roubos J.A."/>
            <person name="Nielsen J."/>
            <person name="Baker S.E."/>
        </authorList>
    </citation>
    <scope>NUCLEOTIDE SEQUENCE [LARGE SCALE GENOMIC DNA]</scope>
    <source>
        <strain evidence="2">ATCC 1015 / CBS 113.46 / FGSC A1144 / LSHB Ac4 / NCTC 3858a / NRRL 328 / USDA 3528.7</strain>
    </source>
</reference>
<sequence>MLGLLFVVKETVPSGPSQFAKEVDRLCEQSQLDVDVTYCWLILILQCTGEPLAQLVEARSIGRRGSQIPSPFPCIDDVDELRDVVRGAGEQGLGVAVMNQTAWLKDRFSSVYLAHDDFRGVILALQGRDHHEPAAARRTMLSHLV</sequence>
<dbReference type="Proteomes" id="UP000009038">
    <property type="component" value="Unassembled WGS sequence"/>
</dbReference>